<keyword evidence="2" id="KW-0812">Transmembrane</keyword>
<accession>A0ABP0J949</accession>
<feature type="signal peptide" evidence="3">
    <location>
        <begin position="1"/>
        <end position="25"/>
    </location>
</feature>
<dbReference type="PROSITE" id="PS51257">
    <property type="entry name" value="PROKAR_LIPOPROTEIN"/>
    <property type="match status" value="1"/>
</dbReference>
<feature type="transmembrane region" description="Helical" evidence="2">
    <location>
        <begin position="293"/>
        <end position="313"/>
    </location>
</feature>
<feature type="region of interest" description="Disordered" evidence="1">
    <location>
        <begin position="98"/>
        <end position="125"/>
    </location>
</feature>
<evidence type="ECO:0008006" key="6">
    <source>
        <dbReference type="Google" id="ProtNLM"/>
    </source>
</evidence>
<keyword evidence="2" id="KW-0472">Membrane</keyword>
<keyword evidence="3" id="KW-0732">Signal</keyword>
<name>A0ABP0J949_9DINO</name>
<sequence length="622" mass="69372">MIAAMARRLCFILHAWFAACGLASGSFECPCINNSSEGFAQLREKLPEFNVSNDYGLDGCKAYDVGHRNLGCARNALSFCSKSWCYVDVKLCRQNDEKCKDEGDKPGSRASPHCRSRPHVRSNPLSDVTGTEVFYSYETCGNINSYSDDDLFKVHAGNVVAGAVLAWPPWVVHEQGIDEKQSEFRGPEYNFFQHVLNLFDPDISLNVTLSGYTNQSVAITNDTSGGYSACVYDVAVGNYDVCIADLWITPERRLLTTFLPPLREDTFYLVVKRKPSQVHFWTRLHSPFKPFSFGAWASVAGFLFGFGILMWLTKENVRGKSTRLGSLFRKNRSITAQNLEMTGAAFQALCRIEFETLHSFLSGAPQNYGTRLFRMAFSFFILVTLVSYTASLASMLVIVPPDTGEYQNIDEAIDRHARICVPDIVKPAFEGIYPGANFVEGQFNKLHHMLERGECTAMVVTQDIFDQIQGGFLGETDTANETGNEAGSGNISGQETKGNAYCDLFRVGDVLYTLPVSFPISQRFVYILSWAVTYAQEGGWFEKEIAQHADIFPERLCDFQSTRKEGTGMVADDVLGCFFISLMFVGFGIVIMLVISREAAMGTISKARSLAWNRSNRSLDRE</sequence>
<organism evidence="4 5">
    <name type="scientific">Durusdinium trenchii</name>
    <dbReference type="NCBI Taxonomy" id="1381693"/>
    <lineage>
        <taxon>Eukaryota</taxon>
        <taxon>Sar</taxon>
        <taxon>Alveolata</taxon>
        <taxon>Dinophyceae</taxon>
        <taxon>Suessiales</taxon>
        <taxon>Symbiodiniaceae</taxon>
        <taxon>Durusdinium</taxon>
    </lineage>
</organism>
<dbReference type="Gene3D" id="3.40.190.10">
    <property type="entry name" value="Periplasmic binding protein-like II"/>
    <property type="match status" value="1"/>
</dbReference>
<keyword evidence="2" id="KW-1133">Transmembrane helix</keyword>
<evidence type="ECO:0000256" key="1">
    <source>
        <dbReference type="SAM" id="MobiDB-lite"/>
    </source>
</evidence>
<feature type="transmembrane region" description="Helical" evidence="2">
    <location>
        <begin position="376"/>
        <end position="399"/>
    </location>
</feature>
<feature type="chain" id="PRO_5047514721" description="Ionotropic glutamate receptor C-terminal domain-containing protein" evidence="3">
    <location>
        <begin position="26"/>
        <end position="622"/>
    </location>
</feature>
<dbReference type="Proteomes" id="UP001642484">
    <property type="component" value="Unassembled WGS sequence"/>
</dbReference>
<dbReference type="SUPFAM" id="SSF53850">
    <property type="entry name" value="Periplasmic binding protein-like II"/>
    <property type="match status" value="1"/>
</dbReference>
<dbReference type="PANTHER" id="PTHR18966">
    <property type="entry name" value="IONOTROPIC GLUTAMATE RECEPTOR"/>
    <property type="match status" value="1"/>
</dbReference>
<reference evidence="4 5" key="1">
    <citation type="submission" date="2024-02" db="EMBL/GenBank/DDBJ databases">
        <authorList>
            <person name="Chen Y."/>
            <person name="Shah S."/>
            <person name="Dougan E. K."/>
            <person name="Thang M."/>
            <person name="Chan C."/>
        </authorList>
    </citation>
    <scope>NUCLEOTIDE SEQUENCE [LARGE SCALE GENOMIC DNA]</scope>
</reference>
<comment type="caution">
    <text evidence="4">The sequence shown here is derived from an EMBL/GenBank/DDBJ whole genome shotgun (WGS) entry which is preliminary data.</text>
</comment>
<keyword evidence="5" id="KW-1185">Reference proteome</keyword>
<evidence type="ECO:0000256" key="2">
    <source>
        <dbReference type="SAM" id="Phobius"/>
    </source>
</evidence>
<gene>
    <name evidence="4" type="ORF">CCMP2556_LOCUS10242</name>
</gene>
<evidence type="ECO:0000256" key="3">
    <source>
        <dbReference type="SAM" id="SignalP"/>
    </source>
</evidence>
<dbReference type="InterPro" id="IPR015683">
    <property type="entry name" value="Ionotropic_Glu_rcpt"/>
</dbReference>
<evidence type="ECO:0000313" key="5">
    <source>
        <dbReference type="Proteomes" id="UP001642484"/>
    </source>
</evidence>
<protein>
    <recommendedName>
        <fullName evidence="6">Ionotropic glutamate receptor C-terminal domain-containing protein</fullName>
    </recommendedName>
</protein>
<feature type="transmembrane region" description="Helical" evidence="2">
    <location>
        <begin position="578"/>
        <end position="596"/>
    </location>
</feature>
<proteinExistence type="predicted"/>
<dbReference type="Gene3D" id="1.10.287.70">
    <property type="match status" value="1"/>
</dbReference>
<evidence type="ECO:0000313" key="4">
    <source>
        <dbReference type="EMBL" id="CAK9010868.1"/>
    </source>
</evidence>
<feature type="compositionally biased region" description="Basic and acidic residues" evidence="1">
    <location>
        <begin position="98"/>
        <end position="107"/>
    </location>
</feature>
<dbReference type="EMBL" id="CAXAMN010004769">
    <property type="protein sequence ID" value="CAK9010868.1"/>
    <property type="molecule type" value="Genomic_DNA"/>
</dbReference>